<protein>
    <recommendedName>
        <fullName evidence="4">DUF763 domain-containing protein</fullName>
    </recommendedName>
</protein>
<dbReference type="RefSeq" id="WP_234939237.1">
    <property type="nucleotide sequence ID" value="NZ_JAGILA010000001.1"/>
</dbReference>
<reference evidence="2 3" key="1">
    <citation type="submission" date="2021-03" db="EMBL/GenBank/DDBJ databases">
        <title>Genomic Encyclopedia of Type Strains, Phase IV (KMG-IV): sequencing the most valuable type-strain genomes for metagenomic binning, comparative biology and taxonomic classification.</title>
        <authorList>
            <person name="Goeker M."/>
        </authorList>
    </citation>
    <scope>NUCLEOTIDE SEQUENCE [LARGE SCALE GENOMIC DNA]</scope>
    <source>
        <strain evidence="2 3">DSM 13372</strain>
    </source>
</reference>
<dbReference type="EMBL" id="JAGILA010000001">
    <property type="protein sequence ID" value="MBP2234294.1"/>
    <property type="molecule type" value="Genomic_DNA"/>
</dbReference>
<dbReference type="PANTHER" id="PTHR38597:SF1">
    <property type="entry name" value="BLL3834 PROTEIN"/>
    <property type="match status" value="1"/>
</dbReference>
<proteinExistence type="predicted"/>
<evidence type="ECO:0008006" key="4">
    <source>
        <dbReference type="Google" id="ProtNLM"/>
    </source>
</evidence>
<keyword evidence="3" id="KW-1185">Reference proteome</keyword>
<dbReference type="PANTHER" id="PTHR38597">
    <property type="entry name" value="BLL3834 PROTEIN"/>
    <property type="match status" value="1"/>
</dbReference>
<sequence>MAQRSGNADLPLHGGRVPRWLGDRMTRLGALIGEAIVHHYGRDEFLRRLAHPFWFQSFGAVMGMDWHSSGITTSVIGALKRGLTPRAGELGIHVCGGRGQHSRKTPGELLAIGDRIGFDGGTLAEASRLVAKVDSAAVQDGFDLYLHGFIVTDDAKWVVVQQGMNGDRRQARRYHWLSEGLESFVDSPHAAIEGREQGAIINLADRRAAASRAGQLDLLTSLGPDRLIREVATIESMGAARTAEAQPMLPHLVMPSHHDVRESDVNLRRLHGNLAAAAERGPQDFEDLLLVPGVGARTIKALAMVAEVVHGAPCRFSDPARFSLAHGGKDRHPFPVPLKVYDETINVMKSAVRKGRLGRDEELAALKRLDDQSRRLERYATGPDLKEIVAGEFRDSARFGGRSVFGWEVSLGAEEGHRTIADPGSGDSRSNRRNGTD</sequence>
<evidence type="ECO:0000256" key="1">
    <source>
        <dbReference type="SAM" id="MobiDB-lite"/>
    </source>
</evidence>
<dbReference type="Pfam" id="PF05559">
    <property type="entry name" value="DUF763"/>
    <property type="match status" value="1"/>
</dbReference>
<dbReference type="InterPro" id="IPR008482">
    <property type="entry name" value="DUF763"/>
</dbReference>
<evidence type="ECO:0000313" key="2">
    <source>
        <dbReference type="EMBL" id="MBP2234294.1"/>
    </source>
</evidence>
<feature type="region of interest" description="Disordered" evidence="1">
    <location>
        <begin position="416"/>
        <end position="437"/>
    </location>
</feature>
<evidence type="ECO:0000313" key="3">
    <source>
        <dbReference type="Proteomes" id="UP000730739"/>
    </source>
</evidence>
<organism evidence="2 3">
    <name type="scientific">Sinorhizobium kostiense</name>
    <dbReference type="NCBI Taxonomy" id="76747"/>
    <lineage>
        <taxon>Bacteria</taxon>
        <taxon>Pseudomonadati</taxon>
        <taxon>Pseudomonadota</taxon>
        <taxon>Alphaproteobacteria</taxon>
        <taxon>Hyphomicrobiales</taxon>
        <taxon>Rhizobiaceae</taxon>
        <taxon>Sinorhizobium/Ensifer group</taxon>
        <taxon>Sinorhizobium</taxon>
    </lineage>
</organism>
<gene>
    <name evidence="2" type="ORF">J2Z31_000784</name>
</gene>
<dbReference type="Proteomes" id="UP000730739">
    <property type="component" value="Unassembled WGS sequence"/>
</dbReference>
<accession>A0ABS4QUH3</accession>
<comment type="caution">
    <text evidence="2">The sequence shown here is derived from an EMBL/GenBank/DDBJ whole genome shotgun (WGS) entry which is preliminary data.</text>
</comment>
<name>A0ABS4QUH3_9HYPH</name>